<dbReference type="OrthoDB" id="9799672at2"/>
<dbReference type="PANTHER" id="PTHR10509">
    <property type="entry name" value="O-METHYLTRANSFERASE-RELATED"/>
    <property type="match status" value="1"/>
</dbReference>
<keyword evidence="3" id="KW-0949">S-adenosyl-L-methionine</keyword>
<comment type="caution">
    <text evidence="4">The sequence shown here is derived from an EMBL/GenBank/DDBJ whole genome shotgun (WGS) entry which is preliminary data.</text>
</comment>
<dbReference type="Proteomes" id="UP000294927">
    <property type="component" value="Unassembled WGS sequence"/>
</dbReference>
<name>A0A4R7VG04_9PSEU</name>
<dbReference type="GO" id="GO:0008757">
    <property type="term" value="F:S-adenosylmethionine-dependent methyltransferase activity"/>
    <property type="evidence" value="ECO:0007669"/>
    <property type="project" value="TreeGrafter"/>
</dbReference>
<reference evidence="4 5" key="1">
    <citation type="submission" date="2019-03" db="EMBL/GenBank/DDBJ databases">
        <title>Genomic Encyclopedia of Archaeal and Bacterial Type Strains, Phase II (KMG-II): from individual species to whole genera.</title>
        <authorList>
            <person name="Goeker M."/>
        </authorList>
    </citation>
    <scope>NUCLEOTIDE SEQUENCE [LARGE SCALE GENOMIC DNA]</scope>
    <source>
        <strain evidence="4 5">DSM 45499</strain>
    </source>
</reference>
<sequence>MATQVSITDALSGYVREMSLREDAVLAELRELTAELPAGAAQQVSPEEGQLLGLLAGLVRARTVVEIGTYTGYATLCLARAVGAGGRVITCDITSRWLDLGRPFWARAGVAERIDVRIAPAARTLADIAPGSVDLVFVDADKTGYPLYYEAALELIHDDGLVVVDNTLYFGRVADPGALDPDTVAVRAFNEALLADERVDISLLPVADGVTLVRKAG</sequence>
<dbReference type="InterPro" id="IPR050362">
    <property type="entry name" value="Cation-dep_OMT"/>
</dbReference>
<dbReference type="PROSITE" id="PS51682">
    <property type="entry name" value="SAM_OMT_I"/>
    <property type="match status" value="1"/>
</dbReference>
<accession>A0A4R7VG04</accession>
<dbReference type="GO" id="GO:0032259">
    <property type="term" value="P:methylation"/>
    <property type="evidence" value="ECO:0007669"/>
    <property type="project" value="UniProtKB-KW"/>
</dbReference>
<dbReference type="InterPro" id="IPR002935">
    <property type="entry name" value="SAM_O-MeTrfase"/>
</dbReference>
<keyword evidence="5" id="KW-1185">Reference proteome</keyword>
<evidence type="ECO:0000313" key="4">
    <source>
        <dbReference type="EMBL" id="TDV47989.1"/>
    </source>
</evidence>
<dbReference type="GO" id="GO:0008171">
    <property type="term" value="F:O-methyltransferase activity"/>
    <property type="evidence" value="ECO:0007669"/>
    <property type="project" value="InterPro"/>
</dbReference>
<evidence type="ECO:0000256" key="2">
    <source>
        <dbReference type="ARBA" id="ARBA00022679"/>
    </source>
</evidence>
<protein>
    <submittedName>
        <fullName evidence="4">O-methyltransferase</fullName>
    </submittedName>
</protein>
<dbReference type="InterPro" id="IPR029063">
    <property type="entry name" value="SAM-dependent_MTases_sf"/>
</dbReference>
<dbReference type="Pfam" id="PF01596">
    <property type="entry name" value="Methyltransf_3"/>
    <property type="match status" value="1"/>
</dbReference>
<dbReference type="CDD" id="cd02440">
    <property type="entry name" value="AdoMet_MTases"/>
    <property type="match status" value="1"/>
</dbReference>
<dbReference type="RefSeq" id="WP_133905264.1">
    <property type="nucleotide sequence ID" value="NZ_SOCP01000009.1"/>
</dbReference>
<organism evidence="4 5">
    <name type="scientific">Actinophytocola oryzae</name>
    <dbReference type="NCBI Taxonomy" id="502181"/>
    <lineage>
        <taxon>Bacteria</taxon>
        <taxon>Bacillati</taxon>
        <taxon>Actinomycetota</taxon>
        <taxon>Actinomycetes</taxon>
        <taxon>Pseudonocardiales</taxon>
        <taxon>Pseudonocardiaceae</taxon>
    </lineage>
</organism>
<proteinExistence type="predicted"/>
<evidence type="ECO:0000256" key="3">
    <source>
        <dbReference type="ARBA" id="ARBA00022691"/>
    </source>
</evidence>
<dbReference type="Gene3D" id="3.40.50.150">
    <property type="entry name" value="Vaccinia Virus protein VP39"/>
    <property type="match status" value="1"/>
</dbReference>
<keyword evidence="2 4" id="KW-0808">Transferase</keyword>
<keyword evidence="1 4" id="KW-0489">Methyltransferase</keyword>
<dbReference type="SUPFAM" id="SSF53335">
    <property type="entry name" value="S-adenosyl-L-methionine-dependent methyltransferases"/>
    <property type="match status" value="1"/>
</dbReference>
<dbReference type="PANTHER" id="PTHR10509:SF14">
    <property type="entry name" value="CAFFEOYL-COA O-METHYLTRANSFERASE 3-RELATED"/>
    <property type="match status" value="1"/>
</dbReference>
<dbReference type="AlphaFoldDB" id="A0A4R7VG04"/>
<dbReference type="EMBL" id="SOCP01000009">
    <property type="protein sequence ID" value="TDV47989.1"/>
    <property type="molecule type" value="Genomic_DNA"/>
</dbReference>
<evidence type="ECO:0000313" key="5">
    <source>
        <dbReference type="Proteomes" id="UP000294927"/>
    </source>
</evidence>
<evidence type="ECO:0000256" key="1">
    <source>
        <dbReference type="ARBA" id="ARBA00022603"/>
    </source>
</evidence>
<gene>
    <name evidence="4" type="ORF">CLV71_109233</name>
</gene>